<accession>M0ZYW0</accession>
<organism evidence="2 3">
    <name type="scientific">Solanum tuberosum</name>
    <name type="common">Potato</name>
    <dbReference type="NCBI Taxonomy" id="4113"/>
    <lineage>
        <taxon>Eukaryota</taxon>
        <taxon>Viridiplantae</taxon>
        <taxon>Streptophyta</taxon>
        <taxon>Embryophyta</taxon>
        <taxon>Tracheophyta</taxon>
        <taxon>Spermatophyta</taxon>
        <taxon>Magnoliopsida</taxon>
        <taxon>eudicotyledons</taxon>
        <taxon>Gunneridae</taxon>
        <taxon>Pentapetalae</taxon>
        <taxon>asterids</taxon>
        <taxon>lamiids</taxon>
        <taxon>Solanales</taxon>
        <taxon>Solanaceae</taxon>
        <taxon>Solanoideae</taxon>
        <taxon>Solaneae</taxon>
        <taxon>Solanum</taxon>
    </lineage>
</organism>
<feature type="transmembrane region" description="Helical" evidence="1">
    <location>
        <begin position="33"/>
        <end position="52"/>
    </location>
</feature>
<keyword evidence="1" id="KW-1133">Transmembrane helix</keyword>
<sequence>MDLLLDISFRLIWLMRYLVKYHRFDFGIDLRTIHMLQLAVVGGCLGVVLIWFNKGGGSD</sequence>
<reference evidence="3" key="1">
    <citation type="journal article" date="2011" name="Nature">
        <title>Genome sequence and analysis of the tuber crop potato.</title>
        <authorList>
            <consortium name="The Potato Genome Sequencing Consortium"/>
        </authorList>
    </citation>
    <scope>NUCLEOTIDE SEQUENCE [LARGE SCALE GENOMIC DNA]</scope>
    <source>
        <strain evidence="3">cv. DM1-3 516 R44</strain>
    </source>
</reference>
<name>M0ZYW0_SOLTU</name>
<dbReference type="Gramene" id="PGSC0003DMT400010982">
    <property type="protein sequence ID" value="PGSC0003DMT400010982"/>
    <property type="gene ID" value="PGSC0003DMG402004300"/>
</dbReference>
<protein>
    <submittedName>
        <fullName evidence="2">F-box family protein</fullName>
    </submittedName>
</protein>
<evidence type="ECO:0000313" key="3">
    <source>
        <dbReference type="Proteomes" id="UP000011115"/>
    </source>
</evidence>
<evidence type="ECO:0000313" key="2">
    <source>
        <dbReference type="EnsemblPlants" id="PGSC0003DMT400010982"/>
    </source>
</evidence>
<dbReference type="EnsemblPlants" id="PGSC0003DMT400010982">
    <property type="protein sequence ID" value="PGSC0003DMT400010982"/>
    <property type="gene ID" value="PGSC0003DMG402004300"/>
</dbReference>
<dbReference type="Proteomes" id="UP000011115">
    <property type="component" value="Unassembled WGS sequence"/>
</dbReference>
<evidence type="ECO:0000256" key="1">
    <source>
        <dbReference type="SAM" id="Phobius"/>
    </source>
</evidence>
<reference evidence="2" key="2">
    <citation type="submission" date="2015-06" db="UniProtKB">
        <authorList>
            <consortium name="EnsemblPlants"/>
        </authorList>
    </citation>
    <scope>IDENTIFICATION</scope>
    <source>
        <strain evidence="2">DM1-3 516 R44</strain>
    </source>
</reference>
<keyword evidence="1" id="KW-0812">Transmembrane</keyword>
<keyword evidence="3" id="KW-1185">Reference proteome</keyword>
<dbReference type="HOGENOM" id="CLU_2965478_0_0_1"/>
<proteinExistence type="predicted"/>
<dbReference type="AlphaFoldDB" id="M0ZYW0"/>
<keyword evidence="1" id="KW-0472">Membrane</keyword>